<name>A0ABD0YVF8_9HEMI</name>
<dbReference type="AlphaFoldDB" id="A0ABD0YVF8"/>
<organism evidence="2 3">
    <name type="scientific">Ranatra chinensis</name>
    <dbReference type="NCBI Taxonomy" id="642074"/>
    <lineage>
        <taxon>Eukaryota</taxon>
        <taxon>Metazoa</taxon>
        <taxon>Ecdysozoa</taxon>
        <taxon>Arthropoda</taxon>
        <taxon>Hexapoda</taxon>
        <taxon>Insecta</taxon>
        <taxon>Pterygota</taxon>
        <taxon>Neoptera</taxon>
        <taxon>Paraneoptera</taxon>
        <taxon>Hemiptera</taxon>
        <taxon>Heteroptera</taxon>
        <taxon>Panheteroptera</taxon>
        <taxon>Nepomorpha</taxon>
        <taxon>Nepidae</taxon>
        <taxon>Ranatrinae</taxon>
        <taxon>Ranatra</taxon>
    </lineage>
</organism>
<reference evidence="2 3" key="1">
    <citation type="submission" date="2024-07" db="EMBL/GenBank/DDBJ databases">
        <title>Chromosome-level genome assembly of the water stick insect Ranatra chinensis (Heteroptera: Nepidae).</title>
        <authorList>
            <person name="Liu X."/>
        </authorList>
    </citation>
    <scope>NUCLEOTIDE SEQUENCE [LARGE SCALE GENOMIC DNA]</scope>
    <source>
        <strain evidence="2">Cailab_2021Rc</strain>
        <tissue evidence="2">Muscle</tissue>
    </source>
</reference>
<gene>
    <name evidence="2" type="ORF">AAG570_006913</name>
</gene>
<dbReference type="EMBL" id="JBFDAA010000002">
    <property type="protein sequence ID" value="KAL1139936.1"/>
    <property type="molecule type" value="Genomic_DNA"/>
</dbReference>
<evidence type="ECO:0000313" key="3">
    <source>
        <dbReference type="Proteomes" id="UP001558652"/>
    </source>
</evidence>
<dbReference type="Proteomes" id="UP001558652">
    <property type="component" value="Unassembled WGS sequence"/>
</dbReference>
<proteinExistence type="predicted"/>
<accession>A0ABD0YVF8</accession>
<evidence type="ECO:0000256" key="1">
    <source>
        <dbReference type="SAM" id="MobiDB-lite"/>
    </source>
</evidence>
<feature type="compositionally biased region" description="Polar residues" evidence="1">
    <location>
        <begin position="9"/>
        <end position="20"/>
    </location>
</feature>
<protein>
    <submittedName>
        <fullName evidence="2">Uncharacterized protein</fullName>
    </submittedName>
</protein>
<comment type="caution">
    <text evidence="2">The sequence shown here is derived from an EMBL/GenBank/DDBJ whole genome shotgun (WGS) entry which is preliminary data.</text>
</comment>
<feature type="region of interest" description="Disordered" evidence="1">
    <location>
        <begin position="1"/>
        <end position="20"/>
    </location>
</feature>
<evidence type="ECO:0000313" key="2">
    <source>
        <dbReference type="EMBL" id="KAL1139936.1"/>
    </source>
</evidence>
<keyword evidence="3" id="KW-1185">Reference proteome</keyword>
<sequence length="294" mass="32442">MASKRRNTFQKNKTQETTENEGTVKYVATCGVDTANLARETTRGELGMCELISLGPIAPHSANNHGPVPPRYSADVDCAEGILWNEAQQKAREKCGPPGERVSVRDGSALGQKVFKTATFCRVRQVSLYTFGFELPAGEETREVHCTRMKVSVVKIVGRKVGNRTQGGVVIGFMSPIKTGVTAPRPINWSRDSKFIDGTTMFYDFSRGGLISLMTAPVANELQEAHTKCSRSELRVPSKEDPTKGSSWIIGDVDGLKGQEMVVLIITESVRQIKSNLCWKLRRRNSRSANWSDC</sequence>